<dbReference type="PANTHER" id="PTHR32305:SF17">
    <property type="entry name" value="TRNA NUCLEASE WAPA"/>
    <property type="match status" value="1"/>
</dbReference>
<evidence type="ECO:0000256" key="3">
    <source>
        <dbReference type="SAM" id="SignalP"/>
    </source>
</evidence>
<evidence type="ECO:0000256" key="2">
    <source>
        <dbReference type="SAM" id="MobiDB-lite"/>
    </source>
</evidence>
<dbReference type="SUPFAM" id="SSF51294">
    <property type="entry name" value="Hedgehog/intein (Hint) domain"/>
    <property type="match status" value="1"/>
</dbReference>
<dbReference type="PANTHER" id="PTHR32305">
    <property type="match status" value="1"/>
</dbReference>
<dbReference type="PROSITE" id="PS50818">
    <property type="entry name" value="INTEIN_C_TER"/>
    <property type="match status" value="1"/>
</dbReference>
<dbReference type="Pfam" id="PF25023">
    <property type="entry name" value="TEN_YD-shell"/>
    <property type="match status" value="1"/>
</dbReference>
<dbReference type="SMART" id="SM00306">
    <property type="entry name" value="HintN"/>
    <property type="match status" value="1"/>
</dbReference>
<organism evidence="5 6">
    <name type="scientific">Plantactinospora endophytica</name>
    <dbReference type="NCBI Taxonomy" id="673535"/>
    <lineage>
        <taxon>Bacteria</taxon>
        <taxon>Bacillati</taxon>
        <taxon>Actinomycetota</taxon>
        <taxon>Actinomycetes</taxon>
        <taxon>Micromonosporales</taxon>
        <taxon>Micromonosporaceae</taxon>
        <taxon>Plantactinospora</taxon>
    </lineage>
</organism>
<evidence type="ECO:0000313" key="5">
    <source>
        <dbReference type="EMBL" id="GIG93224.1"/>
    </source>
</evidence>
<keyword evidence="1" id="KW-0677">Repeat</keyword>
<feature type="chain" id="PRO_5046224043" description="Hint domain-containing protein" evidence="3">
    <location>
        <begin position="49"/>
        <end position="2277"/>
    </location>
</feature>
<dbReference type="CDD" id="cd00081">
    <property type="entry name" value="Hint"/>
    <property type="match status" value="1"/>
</dbReference>
<dbReference type="InterPro" id="IPR006141">
    <property type="entry name" value="Intein_N"/>
</dbReference>
<protein>
    <recommendedName>
        <fullName evidence="4">Hint domain-containing protein</fullName>
    </recommendedName>
</protein>
<feature type="compositionally biased region" description="Basic and acidic residues" evidence="2">
    <location>
        <begin position="1656"/>
        <end position="1665"/>
    </location>
</feature>
<dbReference type="NCBIfam" id="TIGR01643">
    <property type="entry name" value="YD_repeat_2x"/>
    <property type="match status" value="3"/>
</dbReference>
<feature type="region of interest" description="Disordered" evidence="2">
    <location>
        <begin position="1852"/>
        <end position="1880"/>
    </location>
</feature>
<dbReference type="Pfam" id="PF05593">
    <property type="entry name" value="RHS_repeat"/>
    <property type="match status" value="1"/>
</dbReference>
<dbReference type="InterPro" id="IPR030934">
    <property type="entry name" value="Intein_C"/>
</dbReference>
<dbReference type="InterPro" id="IPR036844">
    <property type="entry name" value="Hint_dom_sf"/>
</dbReference>
<dbReference type="EMBL" id="BONW01000054">
    <property type="protein sequence ID" value="GIG93224.1"/>
    <property type="molecule type" value="Genomic_DNA"/>
</dbReference>
<dbReference type="InterPro" id="IPR056823">
    <property type="entry name" value="TEN-like_YD-shell"/>
</dbReference>
<dbReference type="Pfam" id="PF07591">
    <property type="entry name" value="PT-HINT"/>
    <property type="match status" value="1"/>
</dbReference>
<feature type="compositionally biased region" description="Pro residues" evidence="2">
    <location>
        <begin position="8"/>
        <end position="20"/>
    </location>
</feature>
<dbReference type="Gene3D" id="2.180.10.10">
    <property type="entry name" value="RHS repeat-associated core"/>
    <property type="match status" value="2"/>
</dbReference>
<dbReference type="InterPro" id="IPR031325">
    <property type="entry name" value="RHS_repeat"/>
</dbReference>
<feature type="region of interest" description="Disordered" evidence="2">
    <location>
        <begin position="1603"/>
        <end position="1665"/>
    </location>
</feature>
<evidence type="ECO:0000256" key="1">
    <source>
        <dbReference type="ARBA" id="ARBA00022737"/>
    </source>
</evidence>
<reference evidence="5 6" key="1">
    <citation type="submission" date="2021-01" db="EMBL/GenBank/DDBJ databases">
        <title>Whole genome shotgun sequence of Plantactinospora endophytica NBRC 110450.</title>
        <authorList>
            <person name="Komaki H."/>
            <person name="Tamura T."/>
        </authorList>
    </citation>
    <scope>NUCLEOTIDE SEQUENCE [LARGE SCALE GENOMIC DNA]</scope>
    <source>
        <strain evidence="5 6">NBRC 110450</strain>
    </source>
</reference>
<feature type="compositionally biased region" description="Low complexity" evidence="2">
    <location>
        <begin position="60"/>
        <end position="72"/>
    </location>
</feature>
<keyword evidence="3" id="KW-0732">Signal</keyword>
<feature type="region of interest" description="Disordered" evidence="2">
    <location>
        <begin position="1757"/>
        <end position="1780"/>
    </location>
</feature>
<sequence>MTSTPSTQPRPLPTRDPAPGPRARRAATAAAVVATLAASILHAPPAHADPADDRTPWSATPVPTVDTTKVKPNPAPASKRAPMAGDKPAPAWPAAGSTVVDLATARRTGEPQQAGNLPIRVAAPDAPRQATAAVPEKVRVEVLDRAATDRAAVQGLLMRVARADGTSAAGHADFTVDYRPFATAYGGDWASRLRLLTLPACALITPQSKSCVGTPLPSRNNPAARTVSATVPVTATDTLLALSAAPSGPAGDYSATSLQASSTWTAGGNSGAFTWSYPMRTPPAPGGTAPVVALNYSSQSVDGRHAASNNQPSWIGEGFEISSGGFIERRYKSCAQDIKDASNPSANNDRKTGDLCWETDNAVLSLNGSSGELIYNASEGRWHLRSDDGSRIRRETGASNGDNNGEHWVVTAADGVQYWFGLNRLPGWSADKPLTNSTLTAPVFGNEPNEECHAAEFEDSDCMQAWRWNLDYVVDPSGNSISYWYKQESNKYGRNLDPDDDATYHRGGWLDRIDYGTRRINGADSVHTTPAPLRIDFQEADRCLSTCGTHNEVRWPDTPWDQECSGTSCTDDLQPTFWSTKRLSTVTTQIRQGSGYTNVERWTLTHSFPDPGDGTRAGLWLEKISHAGLVGGTTTVPDIEFTWVQRANRVDATGDFAAAMNWMRITRIRNETGGSISVNYSEEDCKAGQPMPTPHTNARRCYPVIWEPEGYQNPVTDWFHKYVVSTIYEQDNTGGTPPQGSPRVVYRYDYLDGAAWHYTDDDGLIDKKYKTWSDYRGYGKVAVTVGDPGEQTYTETRYFRGMYGDRAAPSGGTRPTTVDGINDEDWYAGMMRETKVFNGPTGPVVSRETNVPWPSPATATRTINGDTVTARYNRVATVQKFTTLDAGRGERSTTTTTSYDNFGMATSVDNLGQDGTPGDEQCTKYDYTPRNTDNWLIDRVHRVQMYATQCSATTGTLTDDDVMGEARTFYDNHDFEIAPSRGLVTRTDEMTAWNAGAPTFATKGRAAYDVHGRATSSWDAMNYETKTEYTPTADGPVTATKVTNPLAHVTTTTIIPAWGHSTTIVDPNSKRTDLAYDGLGRLTAVWLPGRTKDTDGANATFGYHLSTTAATAVTTSRLNAAGNYITTYSIYDGLLRTRQTQNTSPSGGRLLTETFYDTAGREVLTYSPYHALGTAGTTLETATENDKVPTQNRNVYDGLGRVTAAIFQPYGVERWRTSTYHAGDRIDSTPPTGGTALSMIVDVHGRTSQLRQYHGPTPTPATSGSWDTTAYAFNRKGQLTEVTDPGGSKWTYKYDIRGRQTETNDPDKGRTTLTYDNAGRVTTTTDAEGKKLAFQYDQLNRKRVVFENQLGGPTRAQWLYDTLAKGHLTQSARMIGSALYTTKVTGYTDTYDPQGTQIVIPPSETGLAGTYNFDNTWNIDGSLAKLTMPGTNSDLPAETLTYGYTDLGLPTTLHTLYGNLNASYVTRTDYNALGQTDQVILHTGTGGRVEQAFNRELETGRLTGILTNRDSASPHGLADVRYSYDPAGNITQIKDTVPDPVDDTQCFEYDHHRRLRHAWTPTSGTCATPNASTLGGPAPYWHEWTYDKIGNRQTQVVHSPAGNATTTYHYPPAGSPQPHTLSSTSGAETGSYTYDATGNTRTRPSPNGAQTLTWDPEGHLETSTDDTGETRYIYDADGNRLIRRDPAGKTLYLPGQEIRHTYATNANVCTRYYTHGGAIVASRTNGELSWLTADPQGTAQVAVTAITQAPTVRRQLPFGAPRGTDPTWPNDKGFVGGTRDNTGLTHLGAREYDPQIGRFISVDPIMDLTDPQQIHGYTYANNNPITLSDPDGLDPGGGQACDNGHCSPTWGADVGKSTGSTGSGGGKAKQGSGSTSGADRNINEIQERNKQLFLETFSGDNPYCQAPGMAARCETARNQVKGGYDPYNEWVRLLCGDGPGSTICLKELGYRWNCGSSPCPALLVDGGEVLAAVAGGVEAMGGRGLVGGLAYVPGGAALLARLKALAGQGKGAIGDVNAFGYKAAGAYCSFSGDTRVLMADGSTKAISEIGPGDKVVAADPETGEAGAREVTRVWVHEDFTVRLQVENAIVTTTEDHPFWSETDQRWQRADALGAGDELLAADGSAAVVRSMTDRNRTETVYNLTVAAIHTYYVLAGETPVLVHNCGVGGALKGWKSQSFTFGNNSFLLRKQDLTHILEGHHPTYLSGNPGSNTLFDKRMSVKDVQNAISAVMRQNQRKLSGPEYAQGKWDKIRGEYQGREYVLGFGDGVVGQFYPAP</sequence>
<feature type="region of interest" description="Disordered" evidence="2">
    <location>
        <begin position="838"/>
        <end position="859"/>
    </location>
</feature>
<dbReference type="InterPro" id="IPR022385">
    <property type="entry name" value="Rhs_assc_core"/>
</dbReference>
<feature type="domain" description="Hint" evidence="4">
    <location>
        <begin position="2027"/>
        <end position="2122"/>
    </location>
</feature>
<name>A0ABQ4EEU2_9ACTN</name>
<evidence type="ECO:0000259" key="4">
    <source>
        <dbReference type="SMART" id="SM00306"/>
    </source>
</evidence>
<accession>A0ABQ4EEU2</accession>
<dbReference type="PROSITE" id="PS50817">
    <property type="entry name" value="INTEIN_N_TER"/>
    <property type="match status" value="1"/>
</dbReference>
<feature type="region of interest" description="Disordered" evidence="2">
    <location>
        <begin position="1"/>
        <end position="30"/>
    </location>
</feature>
<dbReference type="InterPro" id="IPR050708">
    <property type="entry name" value="T6SS_VgrG/RHS"/>
</dbReference>
<feature type="compositionally biased region" description="Polar residues" evidence="2">
    <location>
        <begin position="1617"/>
        <end position="1653"/>
    </location>
</feature>
<proteinExistence type="predicted"/>
<keyword evidence="6" id="KW-1185">Reference proteome</keyword>
<dbReference type="InterPro" id="IPR006530">
    <property type="entry name" value="YD"/>
</dbReference>
<evidence type="ECO:0000313" key="6">
    <source>
        <dbReference type="Proteomes" id="UP000646749"/>
    </source>
</evidence>
<dbReference type="InterPro" id="IPR003587">
    <property type="entry name" value="Hint_dom_N"/>
</dbReference>
<comment type="caution">
    <text evidence="5">The sequence shown here is derived from an EMBL/GenBank/DDBJ whole genome shotgun (WGS) entry which is preliminary data.</text>
</comment>
<dbReference type="NCBIfam" id="TIGR03696">
    <property type="entry name" value="Rhs_assc_core"/>
    <property type="match status" value="1"/>
</dbReference>
<dbReference type="Proteomes" id="UP000646749">
    <property type="component" value="Unassembled WGS sequence"/>
</dbReference>
<feature type="region of interest" description="Disordered" evidence="2">
    <location>
        <begin position="44"/>
        <end position="94"/>
    </location>
</feature>
<feature type="signal peptide" evidence="3">
    <location>
        <begin position="1"/>
        <end position="48"/>
    </location>
</feature>
<dbReference type="NCBIfam" id="TIGR01443">
    <property type="entry name" value="intein_Cterm"/>
    <property type="match status" value="1"/>
</dbReference>
<dbReference type="Gene3D" id="2.170.16.10">
    <property type="entry name" value="Hedgehog/Intein (Hint) domain"/>
    <property type="match status" value="1"/>
</dbReference>
<gene>
    <name evidence="5" type="ORF">Pen02_81600</name>
</gene>